<dbReference type="InterPro" id="IPR015422">
    <property type="entry name" value="PyrdxlP-dep_Trfase_small"/>
</dbReference>
<evidence type="ECO:0000259" key="2">
    <source>
        <dbReference type="Pfam" id="PF04542"/>
    </source>
</evidence>
<dbReference type="GO" id="GO:0016594">
    <property type="term" value="F:glycine binding"/>
    <property type="evidence" value="ECO:0007669"/>
    <property type="project" value="TreeGrafter"/>
</dbReference>
<name>A0AAE0WCZ5_9BIVA</name>
<dbReference type="GO" id="GO:0030170">
    <property type="term" value="F:pyridoxal phosphate binding"/>
    <property type="evidence" value="ECO:0007669"/>
    <property type="project" value="TreeGrafter"/>
</dbReference>
<accession>A0AAE0WCZ5</accession>
<dbReference type="Pfam" id="PF04542">
    <property type="entry name" value="Sigma70_r2"/>
    <property type="match status" value="1"/>
</dbReference>
<dbReference type="InterPro" id="IPR013249">
    <property type="entry name" value="RNA_pol_sigma70_r4_t2"/>
</dbReference>
<dbReference type="SUPFAM" id="SSF53383">
    <property type="entry name" value="PLP-dependent transferases"/>
    <property type="match status" value="1"/>
</dbReference>
<dbReference type="Gene3D" id="1.10.1740.10">
    <property type="match status" value="1"/>
</dbReference>
<reference evidence="5" key="1">
    <citation type="journal article" date="2021" name="Genome Biol. Evol.">
        <title>A High-Quality Reference Genome for a Parasitic Bivalve with Doubly Uniparental Inheritance (Bivalvia: Unionida).</title>
        <authorList>
            <person name="Smith C.H."/>
        </authorList>
    </citation>
    <scope>NUCLEOTIDE SEQUENCE</scope>
    <source>
        <strain evidence="5">CHS0354</strain>
    </source>
</reference>
<dbReference type="PANTHER" id="PTHR11773">
    <property type="entry name" value="GLYCINE DEHYDROGENASE, DECARBOXYLATING"/>
    <property type="match status" value="1"/>
</dbReference>
<dbReference type="NCBIfam" id="TIGR02937">
    <property type="entry name" value="sigma70-ECF"/>
    <property type="match status" value="1"/>
</dbReference>
<evidence type="ECO:0000313" key="5">
    <source>
        <dbReference type="EMBL" id="KAK3608805.1"/>
    </source>
</evidence>
<feature type="domain" description="Glycine dehydrogenase C-terminal" evidence="4">
    <location>
        <begin position="1"/>
        <end position="47"/>
    </location>
</feature>
<dbReference type="InterPro" id="IPR020581">
    <property type="entry name" value="GDC_P"/>
</dbReference>
<gene>
    <name evidence="5" type="ORF">CHS0354_006846</name>
</gene>
<proteinExistence type="predicted"/>
<dbReference type="InterPro" id="IPR007627">
    <property type="entry name" value="RNA_pol_sigma70_r2"/>
</dbReference>
<dbReference type="Pfam" id="PF08281">
    <property type="entry name" value="Sigma70_r4_2"/>
    <property type="match status" value="1"/>
</dbReference>
<keyword evidence="6" id="KW-1185">Reference proteome</keyword>
<dbReference type="InterPro" id="IPR015424">
    <property type="entry name" value="PyrdxlP-dep_Trfase"/>
</dbReference>
<dbReference type="Pfam" id="PF21478">
    <property type="entry name" value="GcvP2_C"/>
    <property type="match status" value="1"/>
</dbReference>
<dbReference type="GO" id="GO:0003677">
    <property type="term" value="F:DNA binding"/>
    <property type="evidence" value="ECO:0007669"/>
    <property type="project" value="InterPro"/>
</dbReference>
<dbReference type="GO" id="GO:0016987">
    <property type="term" value="F:sigma factor activity"/>
    <property type="evidence" value="ECO:0007669"/>
    <property type="project" value="InterPro"/>
</dbReference>
<protein>
    <submittedName>
        <fullName evidence="5">Uncharacterized protein</fullName>
    </submittedName>
</protein>
<organism evidence="5 6">
    <name type="scientific">Potamilus streckersoni</name>
    <dbReference type="NCBI Taxonomy" id="2493646"/>
    <lineage>
        <taxon>Eukaryota</taxon>
        <taxon>Metazoa</taxon>
        <taxon>Spiralia</taxon>
        <taxon>Lophotrochozoa</taxon>
        <taxon>Mollusca</taxon>
        <taxon>Bivalvia</taxon>
        <taxon>Autobranchia</taxon>
        <taxon>Heteroconchia</taxon>
        <taxon>Palaeoheterodonta</taxon>
        <taxon>Unionida</taxon>
        <taxon>Unionoidea</taxon>
        <taxon>Unionidae</taxon>
        <taxon>Ambleminae</taxon>
        <taxon>Lampsilini</taxon>
        <taxon>Potamilus</taxon>
    </lineage>
</organism>
<dbReference type="PANTHER" id="PTHR11773:SF1">
    <property type="entry name" value="GLYCINE DEHYDROGENASE (DECARBOXYLATING), MITOCHONDRIAL"/>
    <property type="match status" value="1"/>
</dbReference>
<feature type="domain" description="RNA polymerase sigma-70 region 2" evidence="2">
    <location>
        <begin position="111"/>
        <end position="168"/>
    </location>
</feature>
<dbReference type="GO" id="GO:0019464">
    <property type="term" value="P:glycine decarboxylation via glycine cleavage system"/>
    <property type="evidence" value="ECO:0007669"/>
    <property type="project" value="TreeGrafter"/>
</dbReference>
<dbReference type="Gene3D" id="3.90.1150.10">
    <property type="entry name" value="Aspartate Aminotransferase, domain 1"/>
    <property type="match status" value="1"/>
</dbReference>
<comment type="caution">
    <text evidence="5">The sequence shown here is derived from an EMBL/GenBank/DDBJ whole genome shotgun (WGS) entry which is preliminary data.</text>
</comment>
<dbReference type="SUPFAM" id="SSF88946">
    <property type="entry name" value="Sigma2 domain of RNA polymerase sigma factors"/>
    <property type="match status" value="1"/>
</dbReference>
<dbReference type="InterPro" id="IPR013324">
    <property type="entry name" value="RNA_pol_sigma_r3/r4-like"/>
</dbReference>
<dbReference type="EMBL" id="JAEAOA010000469">
    <property type="protein sequence ID" value="KAK3608805.1"/>
    <property type="molecule type" value="Genomic_DNA"/>
</dbReference>
<reference evidence="5" key="2">
    <citation type="journal article" date="2021" name="Genome Biol. Evol.">
        <title>Developing a high-quality reference genome for a parasitic bivalve with doubly uniparental inheritance (Bivalvia: Unionida).</title>
        <authorList>
            <person name="Smith C.H."/>
        </authorList>
    </citation>
    <scope>NUCLEOTIDE SEQUENCE</scope>
    <source>
        <strain evidence="5">CHS0354</strain>
        <tissue evidence="5">Mantle</tissue>
    </source>
</reference>
<dbReference type="AlphaFoldDB" id="A0AAE0WCZ5"/>
<evidence type="ECO:0000259" key="4">
    <source>
        <dbReference type="Pfam" id="PF21478"/>
    </source>
</evidence>
<feature type="domain" description="RNA polymerase sigma factor 70 region 4 type 2" evidence="3">
    <location>
        <begin position="201"/>
        <end position="250"/>
    </location>
</feature>
<evidence type="ECO:0000259" key="3">
    <source>
        <dbReference type="Pfam" id="PF08281"/>
    </source>
</evidence>
<evidence type="ECO:0000313" key="6">
    <source>
        <dbReference type="Proteomes" id="UP001195483"/>
    </source>
</evidence>
<dbReference type="GO" id="GO:0005960">
    <property type="term" value="C:glycine cleavage complex"/>
    <property type="evidence" value="ECO:0007669"/>
    <property type="project" value="TreeGrafter"/>
</dbReference>
<dbReference type="GO" id="GO:0006352">
    <property type="term" value="P:DNA-templated transcription initiation"/>
    <property type="evidence" value="ECO:0007669"/>
    <property type="project" value="InterPro"/>
</dbReference>
<dbReference type="InterPro" id="IPR014284">
    <property type="entry name" value="RNA_pol_sigma-70_dom"/>
</dbReference>
<evidence type="ECO:0000256" key="1">
    <source>
        <dbReference type="ARBA" id="ARBA00022898"/>
    </source>
</evidence>
<keyword evidence="1" id="KW-0663">Pyridoxal phosphate</keyword>
<sequence length="267" mass="31669">MIEPTESESKSELDRFCDAMLQIRQEIQEIADGKADKQNNVLKNAPHSIGRITADKWDFPYSREKAAYPLPLLRRQKFWTSVSRVNDVYGDRNLFCTCPPEAYVYKEDFKKMYNYSLSLTKNEDSAYDLLQTSLEKFYNKNGDELEYPTSYLYRIIKNQFIDEQRRKVRWKYDDIDDVKYSNVLASSENVLQDLVTNEETELMLSYLKPEERELLYLWAVEGYTVQAISEQVNSPKGTILSRLHRIKKKIKDRMRKNGRRQERVQHA</sequence>
<dbReference type="InterPro" id="IPR013325">
    <property type="entry name" value="RNA_pol_sigma_r2"/>
</dbReference>
<dbReference type="GO" id="GO:0004375">
    <property type="term" value="F:glycine dehydrogenase (decarboxylating) activity"/>
    <property type="evidence" value="ECO:0007669"/>
    <property type="project" value="InterPro"/>
</dbReference>
<dbReference type="InterPro" id="IPR049316">
    <property type="entry name" value="GDC-P_C"/>
</dbReference>
<dbReference type="SUPFAM" id="SSF88659">
    <property type="entry name" value="Sigma3 and sigma4 domains of RNA polymerase sigma factors"/>
    <property type="match status" value="1"/>
</dbReference>
<reference evidence="5" key="3">
    <citation type="submission" date="2023-05" db="EMBL/GenBank/DDBJ databases">
        <authorList>
            <person name="Smith C.H."/>
        </authorList>
    </citation>
    <scope>NUCLEOTIDE SEQUENCE</scope>
    <source>
        <strain evidence="5">CHS0354</strain>
        <tissue evidence="5">Mantle</tissue>
    </source>
</reference>
<dbReference type="Proteomes" id="UP001195483">
    <property type="component" value="Unassembled WGS sequence"/>
</dbReference>
<dbReference type="InterPro" id="IPR036388">
    <property type="entry name" value="WH-like_DNA-bd_sf"/>
</dbReference>
<dbReference type="Gene3D" id="1.10.10.10">
    <property type="entry name" value="Winged helix-like DNA-binding domain superfamily/Winged helix DNA-binding domain"/>
    <property type="match status" value="1"/>
</dbReference>
<dbReference type="GO" id="GO:0005829">
    <property type="term" value="C:cytosol"/>
    <property type="evidence" value="ECO:0007669"/>
    <property type="project" value="TreeGrafter"/>
</dbReference>